<dbReference type="GO" id="GO:0004132">
    <property type="term" value="F:dCMP deaminase activity"/>
    <property type="evidence" value="ECO:0007669"/>
    <property type="project" value="InterPro"/>
</dbReference>
<evidence type="ECO:0000313" key="9">
    <source>
        <dbReference type="EMBL" id="OGL78074.1"/>
    </source>
</evidence>
<keyword evidence="9" id="KW-0131">Cell cycle</keyword>
<comment type="cofactor">
    <cofactor evidence="1 7">
        <name>Zn(2+)</name>
        <dbReference type="ChEBI" id="CHEBI:29105"/>
    </cofactor>
</comment>
<dbReference type="Proteomes" id="UP000176604">
    <property type="component" value="Unassembled WGS sequence"/>
</dbReference>
<accession>A0A1F7UK23</accession>
<keyword evidence="5 7" id="KW-0862">Zinc</keyword>
<dbReference type="PANTHER" id="PTHR11086">
    <property type="entry name" value="DEOXYCYTIDYLATE DEAMINASE-RELATED"/>
    <property type="match status" value="1"/>
</dbReference>
<dbReference type="InterPro" id="IPR002125">
    <property type="entry name" value="CMP_dCMP_dom"/>
</dbReference>
<dbReference type="Gene3D" id="3.40.140.10">
    <property type="entry name" value="Cytidine Deaminase, domain 2"/>
    <property type="match status" value="1"/>
</dbReference>
<proteinExistence type="inferred from homology"/>
<dbReference type="PIRSF" id="PIRSF006019">
    <property type="entry name" value="dCMP_deaminase"/>
    <property type="match status" value="1"/>
</dbReference>
<comment type="caution">
    <text evidence="9">The sequence shown here is derived from an EMBL/GenBank/DDBJ whole genome shotgun (WGS) entry which is preliminary data.</text>
</comment>
<dbReference type="AlphaFoldDB" id="A0A1F7UK23"/>
<evidence type="ECO:0000259" key="8">
    <source>
        <dbReference type="PROSITE" id="PS51747"/>
    </source>
</evidence>
<dbReference type="GO" id="GO:0006220">
    <property type="term" value="P:pyrimidine nucleotide metabolic process"/>
    <property type="evidence" value="ECO:0007669"/>
    <property type="project" value="InterPro"/>
</dbReference>
<dbReference type="GO" id="GO:0005737">
    <property type="term" value="C:cytoplasm"/>
    <property type="evidence" value="ECO:0007669"/>
    <property type="project" value="TreeGrafter"/>
</dbReference>
<protein>
    <submittedName>
        <fullName evidence="9">Cell division protein DedD</fullName>
    </submittedName>
</protein>
<keyword evidence="9" id="KW-0132">Cell division</keyword>
<dbReference type="GO" id="GO:0008270">
    <property type="term" value="F:zinc ion binding"/>
    <property type="evidence" value="ECO:0007669"/>
    <property type="project" value="InterPro"/>
</dbReference>
<dbReference type="CDD" id="cd01286">
    <property type="entry name" value="deoxycytidylate_deaminase"/>
    <property type="match status" value="1"/>
</dbReference>
<evidence type="ECO:0000256" key="5">
    <source>
        <dbReference type="ARBA" id="ARBA00022833"/>
    </source>
</evidence>
<dbReference type="STRING" id="1802397.A3J43_04120"/>
<evidence type="ECO:0000256" key="6">
    <source>
        <dbReference type="PIRSR" id="PIRSR006019-1"/>
    </source>
</evidence>
<gene>
    <name evidence="9" type="ORF">A3J43_04120</name>
</gene>
<feature type="binding site" evidence="7">
    <location>
        <position position="108"/>
    </location>
    <ligand>
        <name>Zn(2+)</name>
        <dbReference type="ChEBI" id="CHEBI:29105"/>
        <note>catalytic</note>
    </ligand>
</feature>
<keyword evidence="4" id="KW-0378">Hydrolase</keyword>
<dbReference type="InterPro" id="IPR016193">
    <property type="entry name" value="Cytidine_deaminase-like"/>
</dbReference>
<organism evidence="9 10">
    <name type="scientific">Candidatus Uhrbacteria bacterium RIFCSPHIGHO2_12_FULL_54_23</name>
    <dbReference type="NCBI Taxonomy" id="1802397"/>
    <lineage>
        <taxon>Bacteria</taxon>
        <taxon>Candidatus Uhriibacteriota</taxon>
    </lineage>
</organism>
<evidence type="ECO:0000256" key="3">
    <source>
        <dbReference type="ARBA" id="ARBA00022723"/>
    </source>
</evidence>
<feature type="active site" description="Proton donor" evidence="6">
    <location>
        <position position="82"/>
    </location>
</feature>
<evidence type="ECO:0000256" key="4">
    <source>
        <dbReference type="ARBA" id="ARBA00022801"/>
    </source>
</evidence>
<reference evidence="9 10" key="1">
    <citation type="journal article" date="2016" name="Nat. Commun.">
        <title>Thousands of microbial genomes shed light on interconnected biogeochemical processes in an aquifer system.</title>
        <authorList>
            <person name="Anantharaman K."/>
            <person name="Brown C.T."/>
            <person name="Hug L.A."/>
            <person name="Sharon I."/>
            <person name="Castelle C.J."/>
            <person name="Probst A.J."/>
            <person name="Thomas B.C."/>
            <person name="Singh A."/>
            <person name="Wilkins M.J."/>
            <person name="Karaoz U."/>
            <person name="Brodie E.L."/>
            <person name="Williams K.H."/>
            <person name="Hubbard S.S."/>
            <person name="Banfield J.F."/>
        </authorList>
    </citation>
    <scope>NUCLEOTIDE SEQUENCE [LARGE SCALE GENOMIC DNA]</scope>
</reference>
<dbReference type="InterPro" id="IPR016192">
    <property type="entry name" value="APOBEC/CMP_deaminase_Zn-bd"/>
</dbReference>
<dbReference type="PROSITE" id="PS51747">
    <property type="entry name" value="CYT_DCMP_DEAMINASES_2"/>
    <property type="match status" value="1"/>
</dbReference>
<dbReference type="PANTHER" id="PTHR11086:SF18">
    <property type="entry name" value="DEOXYCYTIDYLATE DEAMINASE"/>
    <property type="match status" value="1"/>
</dbReference>
<feature type="binding site" evidence="7">
    <location>
        <position position="111"/>
    </location>
    <ligand>
        <name>Zn(2+)</name>
        <dbReference type="ChEBI" id="CHEBI:29105"/>
        <note>catalytic</note>
    </ligand>
</feature>
<dbReference type="SUPFAM" id="SSF53927">
    <property type="entry name" value="Cytidine deaminase-like"/>
    <property type="match status" value="1"/>
</dbReference>
<evidence type="ECO:0000256" key="1">
    <source>
        <dbReference type="ARBA" id="ARBA00001947"/>
    </source>
</evidence>
<evidence type="ECO:0000256" key="7">
    <source>
        <dbReference type="PIRSR" id="PIRSR006019-2"/>
    </source>
</evidence>
<feature type="domain" description="CMP/dCMP-type deaminase" evidence="8">
    <location>
        <begin position="6"/>
        <end position="146"/>
    </location>
</feature>
<dbReference type="InterPro" id="IPR015517">
    <property type="entry name" value="dCMP_deaminase-rel"/>
</dbReference>
<dbReference type="PROSITE" id="PS00903">
    <property type="entry name" value="CYT_DCMP_DEAMINASES_1"/>
    <property type="match status" value="1"/>
</dbReference>
<dbReference type="InterPro" id="IPR016473">
    <property type="entry name" value="dCMP_deaminase"/>
</dbReference>
<sequence>MANRPTWDEYFMEIARTVSTRGTCDRGRSGCVIVRDKRILTTGYVGSPPGMPHCDEAGHQMAEFLDEAGSRSQHCIRTIHAEQNAIAQAARFGISLVGGTLYCKMEPCYVCARLIISVGITRVVAEKRYQRGEMTREMFQQAGIRLDVLNDEVERYSNKE</sequence>
<dbReference type="Pfam" id="PF00383">
    <property type="entry name" value="dCMP_cyt_deam_1"/>
    <property type="match status" value="1"/>
</dbReference>
<dbReference type="EMBL" id="MGEF01000039">
    <property type="protein sequence ID" value="OGL78074.1"/>
    <property type="molecule type" value="Genomic_DNA"/>
</dbReference>
<comment type="similarity">
    <text evidence="2">Belongs to the cytidine and deoxycytidylate deaminase family.</text>
</comment>
<evidence type="ECO:0000256" key="2">
    <source>
        <dbReference type="ARBA" id="ARBA00006576"/>
    </source>
</evidence>
<dbReference type="GO" id="GO:0051301">
    <property type="term" value="P:cell division"/>
    <property type="evidence" value="ECO:0007669"/>
    <property type="project" value="UniProtKB-KW"/>
</dbReference>
<keyword evidence="3 7" id="KW-0479">Metal-binding</keyword>
<feature type="binding site" evidence="7">
    <location>
        <position position="80"/>
    </location>
    <ligand>
        <name>Zn(2+)</name>
        <dbReference type="ChEBI" id="CHEBI:29105"/>
        <note>catalytic</note>
    </ligand>
</feature>
<dbReference type="InterPro" id="IPR035105">
    <property type="entry name" value="Deoxycytidylate_deaminase_dom"/>
</dbReference>
<name>A0A1F7UK23_9BACT</name>
<evidence type="ECO:0000313" key="10">
    <source>
        <dbReference type="Proteomes" id="UP000176604"/>
    </source>
</evidence>